<dbReference type="Proteomes" id="UP000789342">
    <property type="component" value="Unassembled WGS sequence"/>
</dbReference>
<gene>
    <name evidence="2" type="ORF">AMORRO_LOCUS4790</name>
</gene>
<dbReference type="PANTHER" id="PTHR14499:SF136">
    <property type="entry name" value="GH08630P"/>
    <property type="match status" value="1"/>
</dbReference>
<reference evidence="2" key="1">
    <citation type="submission" date="2021-06" db="EMBL/GenBank/DDBJ databases">
        <authorList>
            <person name="Kallberg Y."/>
            <person name="Tangrot J."/>
            <person name="Rosling A."/>
        </authorList>
    </citation>
    <scope>NUCLEOTIDE SEQUENCE</scope>
    <source>
        <strain evidence="2">CL551</strain>
    </source>
</reference>
<protein>
    <submittedName>
        <fullName evidence="2">8255_t:CDS:1</fullName>
    </submittedName>
</protein>
<dbReference type="Pfam" id="PF02214">
    <property type="entry name" value="BTB_2"/>
    <property type="match status" value="1"/>
</dbReference>
<proteinExistence type="predicted"/>
<dbReference type="InterPro" id="IPR000210">
    <property type="entry name" value="BTB/POZ_dom"/>
</dbReference>
<accession>A0A9N9FH10</accession>
<dbReference type="Gene3D" id="3.30.710.10">
    <property type="entry name" value="Potassium Channel Kv1.1, Chain A"/>
    <property type="match status" value="1"/>
</dbReference>
<evidence type="ECO:0000313" key="2">
    <source>
        <dbReference type="EMBL" id="CAG8533586.1"/>
    </source>
</evidence>
<sequence>MAERLLSSIIRKEHIAKEPIILNVGGIKYETYKSTLTAHPETFLGTMFQDRVRSLMLANNGNEYFIDRNGHVFHYIMQFYRTGKIFWSEQNRGHTYVSYEELLEELDYFQIPVSSASSAKISGQRSHRSRILSSTLTDFVNSIDKLITVITDCTDPNELLNSSSDYSWNINISFGKHERSIFSWWATLNGKPISFREGHEPNFLSYKGFSSGCNLLEEFGDEIGNYFEENIEGLSWKVYEGKKTSKKGNETTHEFSGLSIFINITNVFDHEEIVDGSCLA</sequence>
<dbReference type="PROSITE" id="PS50097">
    <property type="entry name" value="BTB"/>
    <property type="match status" value="1"/>
</dbReference>
<dbReference type="AlphaFoldDB" id="A0A9N9FH10"/>
<dbReference type="SUPFAM" id="SSF54695">
    <property type="entry name" value="POZ domain"/>
    <property type="match status" value="1"/>
</dbReference>
<dbReference type="GO" id="GO:0051260">
    <property type="term" value="P:protein homooligomerization"/>
    <property type="evidence" value="ECO:0007669"/>
    <property type="project" value="InterPro"/>
</dbReference>
<evidence type="ECO:0000259" key="1">
    <source>
        <dbReference type="PROSITE" id="PS50097"/>
    </source>
</evidence>
<dbReference type="CDD" id="cd18316">
    <property type="entry name" value="BTB_POZ_KCTD-like"/>
    <property type="match status" value="1"/>
</dbReference>
<comment type="caution">
    <text evidence="2">The sequence shown here is derived from an EMBL/GenBank/DDBJ whole genome shotgun (WGS) entry which is preliminary data.</text>
</comment>
<evidence type="ECO:0000313" key="3">
    <source>
        <dbReference type="Proteomes" id="UP000789342"/>
    </source>
</evidence>
<dbReference type="InterPro" id="IPR003131">
    <property type="entry name" value="T1-type_BTB"/>
</dbReference>
<keyword evidence="3" id="KW-1185">Reference proteome</keyword>
<dbReference type="EMBL" id="CAJVPV010002710">
    <property type="protein sequence ID" value="CAG8533586.1"/>
    <property type="molecule type" value="Genomic_DNA"/>
</dbReference>
<organism evidence="2 3">
    <name type="scientific">Acaulospora morrowiae</name>
    <dbReference type="NCBI Taxonomy" id="94023"/>
    <lineage>
        <taxon>Eukaryota</taxon>
        <taxon>Fungi</taxon>
        <taxon>Fungi incertae sedis</taxon>
        <taxon>Mucoromycota</taxon>
        <taxon>Glomeromycotina</taxon>
        <taxon>Glomeromycetes</taxon>
        <taxon>Diversisporales</taxon>
        <taxon>Acaulosporaceae</taxon>
        <taxon>Acaulospora</taxon>
    </lineage>
</organism>
<dbReference type="InterPro" id="IPR011333">
    <property type="entry name" value="SKP1/BTB/POZ_sf"/>
</dbReference>
<dbReference type="OrthoDB" id="2414723at2759"/>
<dbReference type="PANTHER" id="PTHR14499">
    <property type="entry name" value="POTASSIUM CHANNEL TETRAMERIZATION DOMAIN-CONTAINING"/>
    <property type="match status" value="1"/>
</dbReference>
<dbReference type="SMART" id="SM00225">
    <property type="entry name" value="BTB"/>
    <property type="match status" value="1"/>
</dbReference>
<feature type="domain" description="BTB" evidence="1">
    <location>
        <begin position="18"/>
        <end position="89"/>
    </location>
</feature>
<name>A0A9N9FH10_9GLOM</name>